<keyword evidence="5 6" id="KW-0472">Membrane</keyword>
<proteinExistence type="predicted"/>
<dbReference type="EMBL" id="KZ559561">
    <property type="protein sequence ID" value="PLN79374.1"/>
    <property type="molecule type" value="Genomic_DNA"/>
</dbReference>
<feature type="transmembrane region" description="Helical" evidence="6">
    <location>
        <begin position="161"/>
        <end position="181"/>
    </location>
</feature>
<name>A0A2J5HQ51_9EURO</name>
<accession>A0A2J5HQ51</accession>
<dbReference type="Gene3D" id="1.20.1740.10">
    <property type="entry name" value="Amino acid/polyamine transporter I"/>
    <property type="match status" value="1"/>
</dbReference>
<dbReference type="AlphaFoldDB" id="A0A2J5HQ51"/>
<keyword evidence="2" id="KW-0813">Transport</keyword>
<feature type="transmembrane region" description="Helical" evidence="6">
    <location>
        <begin position="117"/>
        <end position="149"/>
    </location>
</feature>
<sequence>MDEKLPAAEAQATSETSLDDAILQAQGHRRELDRSFSWTGALGLAYSINNSWLGCSATMSTLLAFGGGQVAVGAVIIAAATQWIVQLGLAELCSAMPSSGGQYHFTYLLAPPALRRFLAYTIGITTIVGWWVSTASGLLFTAISVFGIAKFWHPDFHHESWQVYLCFLVVIGLSLLPILSIPQRRVDYLTKTTGVMSLLGVIIVTILVPTMARNKLHPQMITQHRGTSGWGPAPAWLMGITTGEYLYSGVGAVTHITEEIPQAGRRVPLVFNVAMMLAVVTAVPWTIIMMSSVQDMSSVQEAFVPSLEIYYQATGSKAVATLLQAYMTLLYYTCIPSQWIACSRITWAFARDNGLPFSTYFSRIHPGYNIPMRTTLLSAGFCAIYGLVYIASTTAWDSVVNTVVLLLNITYTVPQCILAVGRRSSLPNRPFSLGWWGGYAVNWFSLVWLVVSGVLMLFPTRWPPAKGNMNYGSVVIAGIFVVIILLWVVDRRKKFAGPKIDWEALNAKNAIR</sequence>
<dbReference type="PANTHER" id="PTHR45649">
    <property type="entry name" value="AMINO-ACID PERMEASE BAT1"/>
    <property type="match status" value="1"/>
</dbReference>
<feature type="transmembrane region" description="Helical" evidence="6">
    <location>
        <begin position="433"/>
        <end position="458"/>
    </location>
</feature>
<evidence type="ECO:0000313" key="7">
    <source>
        <dbReference type="EMBL" id="PLN79374.1"/>
    </source>
</evidence>
<comment type="subcellular location">
    <subcellularLocation>
        <location evidence="1">Membrane</location>
        <topology evidence="1">Multi-pass membrane protein</topology>
    </subcellularLocation>
</comment>
<dbReference type="GO" id="GO:0016020">
    <property type="term" value="C:membrane"/>
    <property type="evidence" value="ECO:0007669"/>
    <property type="project" value="UniProtKB-SubCell"/>
</dbReference>
<evidence type="ECO:0000256" key="6">
    <source>
        <dbReference type="SAM" id="Phobius"/>
    </source>
</evidence>
<feature type="transmembrane region" description="Helical" evidence="6">
    <location>
        <begin position="269"/>
        <end position="288"/>
    </location>
</feature>
<keyword evidence="3 6" id="KW-0812">Transmembrane</keyword>
<evidence type="ECO:0000256" key="1">
    <source>
        <dbReference type="ARBA" id="ARBA00004141"/>
    </source>
</evidence>
<evidence type="ECO:0000256" key="3">
    <source>
        <dbReference type="ARBA" id="ARBA00022692"/>
    </source>
</evidence>
<evidence type="ECO:0000256" key="4">
    <source>
        <dbReference type="ARBA" id="ARBA00022989"/>
    </source>
</evidence>
<dbReference type="Proteomes" id="UP000235023">
    <property type="component" value="Unassembled WGS sequence"/>
</dbReference>
<keyword evidence="4 6" id="KW-1133">Transmembrane helix</keyword>
<keyword evidence="8" id="KW-1185">Reference proteome</keyword>
<dbReference type="OrthoDB" id="2417308at2759"/>
<dbReference type="PANTHER" id="PTHR45649:SF11">
    <property type="entry name" value="TRANSPORTER, PUTATIVE (EUROFUNG)-RELATED"/>
    <property type="match status" value="1"/>
</dbReference>
<gene>
    <name evidence="7" type="ORF">BDW42DRAFT_195215</name>
</gene>
<feature type="transmembrane region" description="Helical" evidence="6">
    <location>
        <begin position="193"/>
        <end position="212"/>
    </location>
</feature>
<reference evidence="8" key="1">
    <citation type="submission" date="2017-12" db="EMBL/GenBank/DDBJ databases">
        <authorList>
            <consortium name="DOE Joint Genome Institute"/>
            <person name="Mondo S.J."/>
            <person name="Kjaerbolling I."/>
            <person name="Vesth T.C."/>
            <person name="Frisvad J.C."/>
            <person name="Nybo J.L."/>
            <person name="Theobald S."/>
            <person name="Kuo A."/>
            <person name="Bowyer P."/>
            <person name="Matsuda Y."/>
            <person name="Lyhne E.K."/>
            <person name="Kogle M.E."/>
            <person name="Clum A."/>
            <person name="Lipzen A."/>
            <person name="Salamov A."/>
            <person name="Ngan C.Y."/>
            <person name="Daum C."/>
            <person name="Chiniquy J."/>
            <person name="Barry K."/>
            <person name="LaButti K."/>
            <person name="Haridas S."/>
            <person name="Simmons B.A."/>
            <person name="Magnuson J.K."/>
            <person name="Mortensen U.H."/>
            <person name="Larsen T.O."/>
            <person name="Grigoriev I.V."/>
            <person name="Baker S.E."/>
            <person name="Andersen M.R."/>
            <person name="Nordberg H.P."/>
            <person name="Cantor M.N."/>
            <person name="Hua S.X."/>
        </authorList>
    </citation>
    <scope>NUCLEOTIDE SEQUENCE [LARGE SCALE GENOMIC DNA]</scope>
    <source>
        <strain evidence="8">IBT 19404</strain>
    </source>
</reference>
<evidence type="ECO:0000313" key="8">
    <source>
        <dbReference type="Proteomes" id="UP000235023"/>
    </source>
</evidence>
<dbReference type="GO" id="GO:0022857">
    <property type="term" value="F:transmembrane transporter activity"/>
    <property type="evidence" value="ECO:0007669"/>
    <property type="project" value="InterPro"/>
</dbReference>
<dbReference type="PIRSF" id="PIRSF006060">
    <property type="entry name" value="AA_transporter"/>
    <property type="match status" value="1"/>
</dbReference>
<organism evidence="7 8">
    <name type="scientific">Aspergillus taichungensis</name>
    <dbReference type="NCBI Taxonomy" id="482145"/>
    <lineage>
        <taxon>Eukaryota</taxon>
        <taxon>Fungi</taxon>
        <taxon>Dikarya</taxon>
        <taxon>Ascomycota</taxon>
        <taxon>Pezizomycotina</taxon>
        <taxon>Eurotiomycetes</taxon>
        <taxon>Eurotiomycetidae</taxon>
        <taxon>Eurotiales</taxon>
        <taxon>Aspergillaceae</taxon>
        <taxon>Aspergillus</taxon>
        <taxon>Aspergillus subgen. Circumdati</taxon>
    </lineage>
</organism>
<evidence type="ECO:0000256" key="5">
    <source>
        <dbReference type="ARBA" id="ARBA00023136"/>
    </source>
</evidence>
<evidence type="ECO:0000256" key="2">
    <source>
        <dbReference type="ARBA" id="ARBA00022448"/>
    </source>
</evidence>
<feature type="transmembrane region" description="Helical" evidence="6">
    <location>
        <begin position="376"/>
        <end position="396"/>
    </location>
</feature>
<dbReference type="Pfam" id="PF13520">
    <property type="entry name" value="AA_permease_2"/>
    <property type="match status" value="1"/>
</dbReference>
<feature type="transmembrane region" description="Helical" evidence="6">
    <location>
        <begin position="402"/>
        <end position="421"/>
    </location>
</feature>
<dbReference type="InterPro" id="IPR002293">
    <property type="entry name" value="AA/rel_permease1"/>
</dbReference>
<feature type="transmembrane region" description="Helical" evidence="6">
    <location>
        <begin position="470"/>
        <end position="489"/>
    </location>
</feature>
<protein>
    <submittedName>
        <fullName evidence="7">Putative choline transport protein</fullName>
    </submittedName>
</protein>